<accession>A0AAN7RSZ6</accession>
<dbReference type="PANTHER" id="PTHR33332">
    <property type="entry name" value="REVERSE TRANSCRIPTASE DOMAIN-CONTAINING PROTEIN"/>
    <property type="match status" value="1"/>
</dbReference>
<feature type="region of interest" description="Disordered" evidence="1">
    <location>
        <begin position="82"/>
        <end position="104"/>
    </location>
</feature>
<evidence type="ECO:0000313" key="3">
    <source>
        <dbReference type="Proteomes" id="UP001333110"/>
    </source>
</evidence>
<protein>
    <submittedName>
        <fullName evidence="2">Uncharacterized protein</fullName>
    </submittedName>
</protein>
<gene>
    <name evidence="2" type="ORF">QYF61_023702</name>
</gene>
<dbReference type="AlphaFoldDB" id="A0AAN7RSZ6"/>
<name>A0AAN7RSZ6_MYCAM</name>
<evidence type="ECO:0000256" key="1">
    <source>
        <dbReference type="SAM" id="MobiDB-lite"/>
    </source>
</evidence>
<sequence>MFLSRSAVRWPKLRSVLTALRIGEQEAPDSISWVIISISQFNANGQTGSRQTKANEKDLNFTLAPVFDRAVGTSLTEVLSREVAKERMENPQAGPRDRDVKKHRIPPPRQCAAAQGLAPAQGEVAGHLLQHQHRDLLTSRDLHPSKEPVHVQELAHSQECAHLQAFALGQGLARPWGSARLWGLAHCIRNSVASRTRAVIVPLHWALVRPHLECCVQVWAPHSQRDIEGLERVQRRATELGKGLEHKADGERLRDLGLFSLEKRRLRGDLIALYNCLKGGCREVGSVSSPR</sequence>
<feature type="compositionally biased region" description="Basic and acidic residues" evidence="1">
    <location>
        <begin position="82"/>
        <end position="100"/>
    </location>
</feature>
<reference evidence="2 3" key="1">
    <citation type="journal article" date="2023" name="J. Hered.">
        <title>Chromosome-level genome of the wood stork (Mycteria americana) provides insight into avian chromosome evolution.</title>
        <authorList>
            <person name="Flamio R. Jr."/>
            <person name="Ramstad K.M."/>
        </authorList>
    </citation>
    <scope>NUCLEOTIDE SEQUENCE [LARGE SCALE GENOMIC DNA]</scope>
    <source>
        <strain evidence="2">JAX WOST 10</strain>
    </source>
</reference>
<proteinExistence type="predicted"/>
<comment type="caution">
    <text evidence="2">The sequence shown here is derived from an EMBL/GenBank/DDBJ whole genome shotgun (WGS) entry which is preliminary data.</text>
</comment>
<dbReference type="Proteomes" id="UP001333110">
    <property type="component" value="Unassembled WGS sequence"/>
</dbReference>
<dbReference type="EMBL" id="JAUNZN010000010">
    <property type="protein sequence ID" value="KAK4815255.1"/>
    <property type="molecule type" value="Genomic_DNA"/>
</dbReference>
<evidence type="ECO:0000313" key="2">
    <source>
        <dbReference type="EMBL" id="KAK4815255.1"/>
    </source>
</evidence>
<organism evidence="2 3">
    <name type="scientific">Mycteria americana</name>
    <name type="common">Wood stork</name>
    <dbReference type="NCBI Taxonomy" id="33587"/>
    <lineage>
        <taxon>Eukaryota</taxon>
        <taxon>Metazoa</taxon>
        <taxon>Chordata</taxon>
        <taxon>Craniata</taxon>
        <taxon>Vertebrata</taxon>
        <taxon>Euteleostomi</taxon>
        <taxon>Archelosauria</taxon>
        <taxon>Archosauria</taxon>
        <taxon>Dinosauria</taxon>
        <taxon>Saurischia</taxon>
        <taxon>Theropoda</taxon>
        <taxon>Coelurosauria</taxon>
        <taxon>Aves</taxon>
        <taxon>Neognathae</taxon>
        <taxon>Neoaves</taxon>
        <taxon>Aequornithes</taxon>
        <taxon>Ciconiiformes</taxon>
        <taxon>Ciconiidae</taxon>
        <taxon>Mycteria</taxon>
    </lineage>
</organism>
<keyword evidence="3" id="KW-1185">Reference proteome</keyword>